<dbReference type="EMBL" id="BAAARB010000020">
    <property type="protein sequence ID" value="GAA2388610.1"/>
    <property type="molecule type" value="Genomic_DNA"/>
</dbReference>
<feature type="DNA-binding region" description="H-T-H motif" evidence="4">
    <location>
        <begin position="36"/>
        <end position="55"/>
    </location>
</feature>
<name>A0ABP5UVH3_9ACTN</name>
<keyword evidence="2 4" id="KW-0238">DNA-binding</keyword>
<dbReference type="PRINTS" id="PR00455">
    <property type="entry name" value="HTHTETR"/>
</dbReference>
<gene>
    <name evidence="6" type="ORF">GCM10009855_30910</name>
</gene>
<evidence type="ECO:0000256" key="2">
    <source>
        <dbReference type="ARBA" id="ARBA00023125"/>
    </source>
</evidence>
<keyword evidence="1" id="KW-0805">Transcription regulation</keyword>
<organism evidence="6 7">
    <name type="scientific">Gordonia cholesterolivorans</name>
    <dbReference type="NCBI Taxonomy" id="559625"/>
    <lineage>
        <taxon>Bacteria</taxon>
        <taxon>Bacillati</taxon>
        <taxon>Actinomycetota</taxon>
        <taxon>Actinomycetes</taxon>
        <taxon>Mycobacteriales</taxon>
        <taxon>Gordoniaceae</taxon>
        <taxon>Gordonia</taxon>
    </lineage>
</organism>
<evidence type="ECO:0000256" key="4">
    <source>
        <dbReference type="PROSITE-ProRule" id="PRU00335"/>
    </source>
</evidence>
<dbReference type="InterPro" id="IPR036271">
    <property type="entry name" value="Tet_transcr_reg_TetR-rel_C_sf"/>
</dbReference>
<dbReference type="Pfam" id="PF00440">
    <property type="entry name" value="TetR_N"/>
    <property type="match status" value="1"/>
</dbReference>
<feature type="domain" description="HTH tetR-type" evidence="5">
    <location>
        <begin position="13"/>
        <end position="73"/>
    </location>
</feature>
<evidence type="ECO:0000256" key="3">
    <source>
        <dbReference type="ARBA" id="ARBA00023163"/>
    </source>
</evidence>
<comment type="caution">
    <text evidence="6">The sequence shown here is derived from an EMBL/GenBank/DDBJ whole genome shotgun (WGS) entry which is preliminary data.</text>
</comment>
<evidence type="ECO:0000313" key="6">
    <source>
        <dbReference type="EMBL" id="GAA2388610.1"/>
    </source>
</evidence>
<dbReference type="Gene3D" id="1.10.10.60">
    <property type="entry name" value="Homeodomain-like"/>
    <property type="match status" value="1"/>
</dbReference>
<dbReference type="SUPFAM" id="SSF48498">
    <property type="entry name" value="Tetracyclin repressor-like, C-terminal domain"/>
    <property type="match status" value="1"/>
</dbReference>
<accession>A0ABP5UVH3</accession>
<evidence type="ECO:0000259" key="5">
    <source>
        <dbReference type="PROSITE" id="PS50977"/>
    </source>
</evidence>
<dbReference type="InterPro" id="IPR001647">
    <property type="entry name" value="HTH_TetR"/>
</dbReference>
<dbReference type="Gene3D" id="1.10.357.10">
    <property type="entry name" value="Tetracycline Repressor, domain 2"/>
    <property type="match status" value="1"/>
</dbReference>
<dbReference type="InterPro" id="IPR050109">
    <property type="entry name" value="HTH-type_TetR-like_transc_reg"/>
</dbReference>
<protein>
    <recommendedName>
        <fullName evidence="5">HTH tetR-type domain-containing protein</fullName>
    </recommendedName>
</protein>
<keyword evidence="3" id="KW-0804">Transcription</keyword>
<dbReference type="PANTHER" id="PTHR30055:SF234">
    <property type="entry name" value="HTH-TYPE TRANSCRIPTIONAL REGULATOR BETI"/>
    <property type="match status" value="1"/>
</dbReference>
<dbReference type="Pfam" id="PF17932">
    <property type="entry name" value="TetR_C_24"/>
    <property type="match status" value="1"/>
</dbReference>
<evidence type="ECO:0000313" key="7">
    <source>
        <dbReference type="Proteomes" id="UP001501170"/>
    </source>
</evidence>
<dbReference type="PROSITE" id="PS50977">
    <property type="entry name" value="HTH_TETR_2"/>
    <property type="match status" value="1"/>
</dbReference>
<reference evidence="7" key="1">
    <citation type="journal article" date="2019" name="Int. J. Syst. Evol. Microbiol.">
        <title>The Global Catalogue of Microorganisms (GCM) 10K type strain sequencing project: providing services to taxonomists for standard genome sequencing and annotation.</title>
        <authorList>
            <consortium name="The Broad Institute Genomics Platform"/>
            <consortium name="The Broad Institute Genome Sequencing Center for Infectious Disease"/>
            <person name="Wu L."/>
            <person name="Ma J."/>
        </authorList>
    </citation>
    <scope>NUCLEOTIDE SEQUENCE [LARGE SCALE GENOMIC DNA]</scope>
    <source>
        <strain evidence="7">JCM 16227</strain>
    </source>
</reference>
<keyword evidence="7" id="KW-1185">Reference proteome</keyword>
<dbReference type="RefSeq" id="WP_222110962.1">
    <property type="nucleotide sequence ID" value="NZ_BAAARB010000020.1"/>
</dbReference>
<sequence>MTAARGQAGSKSDRTRSAVRAAAAECFAESGFQAATTAEIARRAGVSEGTVFLHYSSKLGLLTAVTREFYEGLQGQAEAVLAQDGATPSELLRRLVHDWCAVMATQWDLVQVYIHTAQAFPGTELASVVIDSNRRYTRLYTSVIDDMKRCGEVDASLPSALARDMIFGTLEHSARGQRYAGRPVHTADVGRQIVDLLIGAGHADARRSSDDERLARIETKIDRLLSQGEV</sequence>
<evidence type="ECO:0000256" key="1">
    <source>
        <dbReference type="ARBA" id="ARBA00023015"/>
    </source>
</evidence>
<dbReference type="InterPro" id="IPR041490">
    <property type="entry name" value="KstR2_TetR_C"/>
</dbReference>
<proteinExistence type="predicted"/>
<dbReference type="PANTHER" id="PTHR30055">
    <property type="entry name" value="HTH-TYPE TRANSCRIPTIONAL REGULATOR RUTR"/>
    <property type="match status" value="1"/>
</dbReference>
<dbReference type="Proteomes" id="UP001501170">
    <property type="component" value="Unassembled WGS sequence"/>
</dbReference>
<dbReference type="SUPFAM" id="SSF46689">
    <property type="entry name" value="Homeodomain-like"/>
    <property type="match status" value="1"/>
</dbReference>
<dbReference type="InterPro" id="IPR009057">
    <property type="entry name" value="Homeodomain-like_sf"/>
</dbReference>